<feature type="transmembrane region" description="Helical" evidence="1">
    <location>
        <begin position="20"/>
        <end position="37"/>
    </location>
</feature>
<protein>
    <submittedName>
        <fullName evidence="2">Uncharacterized protein</fullName>
    </submittedName>
</protein>
<keyword evidence="1" id="KW-0472">Membrane</keyword>
<evidence type="ECO:0000313" key="2">
    <source>
        <dbReference type="EMBL" id="CAD0204984.1"/>
    </source>
</evidence>
<dbReference type="EMBL" id="LR824025">
    <property type="protein sequence ID" value="CAD0204984.1"/>
    <property type="molecule type" value="Genomic_DNA"/>
</dbReference>
<evidence type="ECO:0000313" key="3">
    <source>
        <dbReference type="Proteomes" id="UP001154114"/>
    </source>
</evidence>
<keyword evidence="1" id="KW-1133">Transmembrane helix</keyword>
<dbReference type="Proteomes" id="UP001154114">
    <property type="component" value="Chromosome 22"/>
</dbReference>
<reference evidence="2" key="1">
    <citation type="submission" date="2021-12" db="EMBL/GenBank/DDBJ databases">
        <authorList>
            <person name="King R."/>
        </authorList>
    </citation>
    <scope>NUCLEOTIDE SEQUENCE</scope>
</reference>
<keyword evidence="1" id="KW-0812">Transmembrane</keyword>
<sequence>MLGILYALLYATSLYTIQHFKFKLAIIIEIIFVLHYIQAQSNLKRPVNIIYVFSYIYKVLVQRAYYVPLTVRFHLVEARWRYAQFSVPSRYHKGNRLLTVYRSVLINRRYYEYRYSYNSIDRSFRQRTAHNLNRLNVYERLHQMYSELFLIFYQWCH</sequence>
<dbReference type="AlphaFoldDB" id="A0A9N8L5A0"/>
<gene>
    <name evidence="2" type="ORF">CINC_LOCUS7289</name>
</gene>
<proteinExistence type="predicted"/>
<keyword evidence="3" id="KW-1185">Reference proteome</keyword>
<accession>A0A9N8L5A0</accession>
<evidence type="ECO:0000256" key="1">
    <source>
        <dbReference type="SAM" id="Phobius"/>
    </source>
</evidence>
<organism evidence="2 3">
    <name type="scientific">Chrysodeixis includens</name>
    <name type="common">Soybean looper</name>
    <name type="synonym">Pseudoplusia includens</name>
    <dbReference type="NCBI Taxonomy" id="689277"/>
    <lineage>
        <taxon>Eukaryota</taxon>
        <taxon>Metazoa</taxon>
        <taxon>Ecdysozoa</taxon>
        <taxon>Arthropoda</taxon>
        <taxon>Hexapoda</taxon>
        <taxon>Insecta</taxon>
        <taxon>Pterygota</taxon>
        <taxon>Neoptera</taxon>
        <taxon>Endopterygota</taxon>
        <taxon>Lepidoptera</taxon>
        <taxon>Glossata</taxon>
        <taxon>Ditrysia</taxon>
        <taxon>Noctuoidea</taxon>
        <taxon>Noctuidae</taxon>
        <taxon>Plusiinae</taxon>
        <taxon>Chrysodeixis</taxon>
    </lineage>
</organism>
<name>A0A9N8L5A0_CHRIL</name>